<dbReference type="Pfam" id="PF02518">
    <property type="entry name" value="HATPase_c"/>
    <property type="match status" value="1"/>
</dbReference>
<evidence type="ECO:0000256" key="9">
    <source>
        <dbReference type="ARBA" id="ARBA00022741"/>
    </source>
</evidence>
<name>A0A158HEC2_9BURK</name>
<keyword evidence="10 19" id="KW-0418">Kinase</keyword>
<evidence type="ECO:0000259" key="18">
    <source>
        <dbReference type="PROSITE" id="PS50109"/>
    </source>
</evidence>
<dbReference type="InterPro" id="IPR004358">
    <property type="entry name" value="Sig_transdc_His_kin-like_C"/>
</dbReference>
<evidence type="ECO:0000256" key="15">
    <source>
        <dbReference type="ARBA" id="ARBA00073143"/>
    </source>
</evidence>
<evidence type="ECO:0000256" key="11">
    <source>
        <dbReference type="ARBA" id="ARBA00022840"/>
    </source>
</evidence>
<evidence type="ECO:0000313" key="20">
    <source>
        <dbReference type="Proteomes" id="UP000054925"/>
    </source>
</evidence>
<evidence type="ECO:0000256" key="1">
    <source>
        <dbReference type="ARBA" id="ARBA00000085"/>
    </source>
</evidence>
<feature type="coiled-coil region" evidence="16">
    <location>
        <begin position="367"/>
        <end position="415"/>
    </location>
</feature>
<accession>A0A158HEC2</accession>
<protein>
    <recommendedName>
        <fullName evidence="15">C4-dicarboxylate transport sensor protein DctB</fullName>
        <ecNumber evidence="3">2.7.13.3</ecNumber>
    </recommendedName>
</protein>
<evidence type="ECO:0000256" key="14">
    <source>
        <dbReference type="ARBA" id="ARBA00023136"/>
    </source>
</evidence>
<dbReference type="Gene3D" id="1.10.287.130">
    <property type="match status" value="1"/>
</dbReference>
<reference evidence="19" key="1">
    <citation type="submission" date="2016-01" db="EMBL/GenBank/DDBJ databases">
        <authorList>
            <person name="Peeters C."/>
        </authorList>
    </citation>
    <scope>NUCLEOTIDE SEQUENCE [LARGE SCALE GENOMIC DNA]</scope>
    <source>
        <strain evidence="19">LMG 22937</strain>
    </source>
</reference>
<dbReference type="InterPro" id="IPR003661">
    <property type="entry name" value="HisK_dim/P_dom"/>
</dbReference>
<dbReference type="Gene3D" id="3.30.565.10">
    <property type="entry name" value="Histidine kinase-like ATPase, C-terminal domain"/>
    <property type="match status" value="1"/>
</dbReference>
<dbReference type="SUPFAM" id="SSF103190">
    <property type="entry name" value="Sensory domain-like"/>
    <property type="match status" value="1"/>
</dbReference>
<dbReference type="PRINTS" id="PR00344">
    <property type="entry name" value="BCTRLSENSOR"/>
</dbReference>
<dbReference type="InterPro" id="IPR005467">
    <property type="entry name" value="His_kinase_dom"/>
</dbReference>
<keyword evidence="14 17" id="KW-0472">Membrane</keyword>
<comment type="catalytic activity">
    <reaction evidence="1">
        <text>ATP + protein L-histidine = ADP + protein N-phospho-L-histidine.</text>
        <dbReference type="EC" id="2.7.13.3"/>
    </reaction>
</comment>
<dbReference type="GO" id="GO:0005886">
    <property type="term" value="C:plasma membrane"/>
    <property type="evidence" value="ECO:0007669"/>
    <property type="project" value="UniProtKB-SubCell"/>
</dbReference>
<gene>
    <name evidence="19" type="ORF">AWB67_01684</name>
</gene>
<feature type="transmembrane region" description="Helical" evidence="17">
    <location>
        <begin position="39"/>
        <end position="61"/>
    </location>
</feature>
<evidence type="ECO:0000256" key="8">
    <source>
        <dbReference type="ARBA" id="ARBA00022692"/>
    </source>
</evidence>
<evidence type="ECO:0000256" key="17">
    <source>
        <dbReference type="SAM" id="Phobius"/>
    </source>
</evidence>
<dbReference type="FunFam" id="1.10.287.130:FF:000049">
    <property type="entry name" value="C4-dicarboxylate transport sensor protein DctB"/>
    <property type="match status" value="1"/>
</dbReference>
<evidence type="ECO:0000256" key="3">
    <source>
        <dbReference type="ARBA" id="ARBA00012438"/>
    </source>
</evidence>
<dbReference type="SUPFAM" id="SSF47384">
    <property type="entry name" value="Homodimeric domain of signal transducing histidine kinase"/>
    <property type="match status" value="1"/>
</dbReference>
<keyword evidence="7" id="KW-0808">Transferase</keyword>
<keyword evidence="12 17" id="KW-1133">Transmembrane helix</keyword>
<keyword evidence="13" id="KW-0902">Two-component regulatory system</keyword>
<dbReference type="PANTHER" id="PTHR43065">
    <property type="entry name" value="SENSOR HISTIDINE KINASE"/>
    <property type="match status" value="1"/>
</dbReference>
<dbReference type="InterPro" id="IPR036097">
    <property type="entry name" value="HisK_dim/P_sf"/>
</dbReference>
<dbReference type="Proteomes" id="UP000054925">
    <property type="component" value="Unassembled WGS sequence"/>
</dbReference>
<dbReference type="CDD" id="cd00082">
    <property type="entry name" value="HisKA"/>
    <property type="match status" value="1"/>
</dbReference>
<keyword evidence="20" id="KW-1185">Reference proteome</keyword>
<dbReference type="InterPro" id="IPR036890">
    <property type="entry name" value="HATPase_C_sf"/>
</dbReference>
<dbReference type="EMBL" id="FCOL02000007">
    <property type="protein sequence ID" value="SAL42686.1"/>
    <property type="molecule type" value="Genomic_DNA"/>
</dbReference>
<keyword evidence="16" id="KW-0175">Coiled coil</keyword>
<dbReference type="SUPFAM" id="SSF55874">
    <property type="entry name" value="ATPase domain of HSP90 chaperone/DNA topoisomerase II/histidine kinase"/>
    <property type="match status" value="1"/>
</dbReference>
<dbReference type="OrthoDB" id="9772100at2"/>
<comment type="caution">
    <text evidence="19">The sequence shown here is derived from an EMBL/GenBank/DDBJ whole genome shotgun (WGS) entry which is preliminary data.</text>
</comment>
<dbReference type="PROSITE" id="PS50109">
    <property type="entry name" value="HIS_KIN"/>
    <property type="match status" value="1"/>
</dbReference>
<dbReference type="RefSeq" id="WP_087655779.1">
    <property type="nucleotide sequence ID" value="NZ_FCOL02000007.1"/>
</dbReference>
<feature type="domain" description="Histidine kinase" evidence="18">
    <location>
        <begin position="424"/>
        <end position="656"/>
    </location>
</feature>
<comment type="subcellular location">
    <subcellularLocation>
        <location evidence="2">Cell inner membrane</location>
        <topology evidence="2">Multi-pass membrane protein</topology>
    </subcellularLocation>
</comment>
<evidence type="ECO:0000256" key="7">
    <source>
        <dbReference type="ARBA" id="ARBA00022679"/>
    </source>
</evidence>
<keyword evidence="11" id="KW-0067">ATP-binding</keyword>
<dbReference type="Pfam" id="PF00512">
    <property type="entry name" value="HisKA"/>
    <property type="match status" value="1"/>
</dbReference>
<keyword evidence="9" id="KW-0547">Nucleotide-binding</keyword>
<evidence type="ECO:0000256" key="16">
    <source>
        <dbReference type="SAM" id="Coils"/>
    </source>
</evidence>
<dbReference type="InterPro" id="IPR029151">
    <property type="entry name" value="Sensor-like_sf"/>
</dbReference>
<dbReference type="EC" id="2.7.13.3" evidence="3"/>
<dbReference type="SMART" id="SM00387">
    <property type="entry name" value="HATPase_c"/>
    <property type="match status" value="1"/>
</dbReference>
<sequence length="656" mass="72214">MKAAKHRLTDASPRPFSDGAYATIAKSHLPETTHVTRRLLVFLALAAALVAACALTWNIAWQRGIDDLRRNAAARVDRTTGTLKSTLDRYEYLPYLLSRHPIVQEVLTDPTPRNTERANRYLDDLNGRARATVTYIIRANGVCVAASNWLQPDTFVGSEYQFRPYFIDATQGHTGRFFGLGTVSREPGYYISQPVYREGTREIAGVAVVKLNLEWLQGADASEPLIVTDDHGVIFLSSVPAWKYHTIRPLPKNIEASVFAARQYAQKTIEPLPMTIVKTLEGDAQIVRVGGGRNPPSFLATRRSIGEPDWQLITMAPLDPVESAARTAAIVTGLVLVSLCLLAFYWRMRRVRVRDMIRSRELLQTAYAELNQRVAERTADLSEANAQLTKEVSERTRAEQDLRAAHDELVQASKLAALGQMAAGITHELNQPLAALRSFSDNTRVLIERGDQAAARENLEAIASLTERMGKITNQLKLFVSKARPRNARTDVTRALRNVLAMLRPRMQNVALDVAPELADENAPVSVRCEDLRLEQILINLIGNALDAVGACDSPRISILIGIRAEAVELVVRDNGPGIPADVLPRLFEPFFTTKEMGHGLGLGLAISSAIARDYGGMLVARNRAVALEVDGPEGGTQADADRAQGAEFVLTLRRA</sequence>
<dbReference type="SMART" id="SM00388">
    <property type="entry name" value="HisKA"/>
    <property type="match status" value="1"/>
</dbReference>
<evidence type="ECO:0000256" key="6">
    <source>
        <dbReference type="ARBA" id="ARBA00022553"/>
    </source>
</evidence>
<keyword evidence="5" id="KW-0997">Cell inner membrane</keyword>
<dbReference type="AlphaFoldDB" id="A0A158HEC2"/>
<dbReference type="InterPro" id="IPR017055">
    <property type="entry name" value="Sig_transdc_His_kinase_DctB"/>
</dbReference>
<dbReference type="InterPro" id="IPR003594">
    <property type="entry name" value="HATPase_dom"/>
</dbReference>
<keyword evidence="6" id="KW-0597">Phosphoprotein</keyword>
<dbReference type="Gene3D" id="3.30.450.20">
    <property type="entry name" value="PAS domain"/>
    <property type="match status" value="2"/>
</dbReference>
<evidence type="ECO:0000256" key="12">
    <source>
        <dbReference type="ARBA" id="ARBA00022989"/>
    </source>
</evidence>
<evidence type="ECO:0000256" key="10">
    <source>
        <dbReference type="ARBA" id="ARBA00022777"/>
    </source>
</evidence>
<evidence type="ECO:0000256" key="13">
    <source>
        <dbReference type="ARBA" id="ARBA00023012"/>
    </source>
</evidence>
<dbReference type="PIRSF" id="PIRSF036431">
    <property type="entry name" value="STHK_DctB"/>
    <property type="match status" value="1"/>
</dbReference>
<dbReference type="GO" id="GO:0005524">
    <property type="term" value="F:ATP binding"/>
    <property type="evidence" value="ECO:0007669"/>
    <property type="project" value="UniProtKB-KW"/>
</dbReference>
<keyword evidence="8 17" id="KW-0812">Transmembrane</keyword>
<evidence type="ECO:0000256" key="5">
    <source>
        <dbReference type="ARBA" id="ARBA00022519"/>
    </source>
</evidence>
<dbReference type="PANTHER" id="PTHR43065:SF46">
    <property type="entry name" value="C4-DICARBOXYLATE TRANSPORT SENSOR PROTEIN DCTB"/>
    <property type="match status" value="1"/>
</dbReference>
<feature type="transmembrane region" description="Helical" evidence="17">
    <location>
        <begin position="327"/>
        <end position="346"/>
    </location>
</feature>
<dbReference type="GO" id="GO:0000155">
    <property type="term" value="F:phosphorelay sensor kinase activity"/>
    <property type="evidence" value="ECO:0007669"/>
    <property type="project" value="InterPro"/>
</dbReference>
<evidence type="ECO:0000313" key="19">
    <source>
        <dbReference type="EMBL" id="SAL42686.1"/>
    </source>
</evidence>
<evidence type="ECO:0000256" key="4">
    <source>
        <dbReference type="ARBA" id="ARBA00022475"/>
    </source>
</evidence>
<organism evidence="19 20">
    <name type="scientific">Caballeronia terrestris</name>
    <dbReference type="NCBI Taxonomy" id="1226301"/>
    <lineage>
        <taxon>Bacteria</taxon>
        <taxon>Pseudomonadati</taxon>
        <taxon>Pseudomonadota</taxon>
        <taxon>Betaproteobacteria</taxon>
        <taxon>Burkholderiales</taxon>
        <taxon>Burkholderiaceae</taxon>
        <taxon>Caballeronia</taxon>
    </lineage>
</organism>
<dbReference type="Gene3D" id="6.10.250.3020">
    <property type="match status" value="1"/>
</dbReference>
<evidence type="ECO:0000256" key="2">
    <source>
        <dbReference type="ARBA" id="ARBA00004429"/>
    </source>
</evidence>
<keyword evidence="4" id="KW-1003">Cell membrane</keyword>
<proteinExistence type="predicted"/>